<dbReference type="Proteomes" id="UP000253420">
    <property type="component" value="Unassembled WGS sequence"/>
</dbReference>
<keyword evidence="1" id="KW-0472">Membrane</keyword>
<evidence type="ECO:0000313" key="2">
    <source>
        <dbReference type="EMBL" id="RCS21403.1"/>
    </source>
</evidence>
<proteinExistence type="predicted"/>
<dbReference type="EMBL" id="QOZG01000046">
    <property type="protein sequence ID" value="RCS21403.1"/>
    <property type="molecule type" value="Genomic_DNA"/>
</dbReference>
<keyword evidence="1" id="KW-0812">Transmembrane</keyword>
<dbReference type="AlphaFoldDB" id="A0A368JYY4"/>
<comment type="caution">
    <text evidence="2">The sequence shown here is derived from an EMBL/GenBank/DDBJ whole genome shotgun (WGS) entry which is preliminary data.</text>
</comment>
<evidence type="ECO:0000313" key="3">
    <source>
        <dbReference type="Proteomes" id="UP000253420"/>
    </source>
</evidence>
<dbReference type="RefSeq" id="WP_114442976.1">
    <property type="nucleotide sequence ID" value="NZ_QOZG01000046.1"/>
</dbReference>
<gene>
    <name evidence="2" type="ORF">DUT91_24375</name>
</gene>
<feature type="transmembrane region" description="Helical" evidence="1">
    <location>
        <begin position="54"/>
        <end position="77"/>
    </location>
</feature>
<accession>A0A368JYY4</accession>
<name>A0A368JYY4_9HYPH</name>
<organism evidence="2 3">
    <name type="scientific">Phyllobacterium salinisoli</name>
    <dbReference type="NCBI Taxonomy" id="1899321"/>
    <lineage>
        <taxon>Bacteria</taxon>
        <taxon>Pseudomonadati</taxon>
        <taxon>Pseudomonadota</taxon>
        <taxon>Alphaproteobacteria</taxon>
        <taxon>Hyphomicrobiales</taxon>
        <taxon>Phyllobacteriaceae</taxon>
        <taxon>Phyllobacterium</taxon>
    </lineage>
</organism>
<sequence length="170" mass="18462">MASLAWGNLRSGLVCVIVATVAALTTHIFVQGWTQDIIGPVMQGLVPPKDGYPRVVVVLAYVTALMPTGIVAFVYYWTADRLPIVSRPLRALTVAALLLALKGELLRQPIMNAITYAYVFAKAEVPMPIEAGLLLQADKWAANLMLAFCLVYLCPVREHRAATAGKEIRG</sequence>
<protein>
    <submittedName>
        <fullName evidence="2">Uncharacterized protein</fullName>
    </submittedName>
</protein>
<evidence type="ECO:0000256" key="1">
    <source>
        <dbReference type="SAM" id="Phobius"/>
    </source>
</evidence>
<keyword evidence="3" id="KW-1185">Reference proteome</keyword>
<keyword evidence="1" id="KW-1133">Transmembrane helix</keyword>
<reference evidence="2 3" key="1">
    <citation type="submission" date="2018-07" db="EMBL/GenBank/DDBJ databases">
        <title>The draft genome of Phyllobacterium salinisoli.</title>
        <authorList>
            <person name="Liu L."/>
            <person name="Li L."/>
            <person name="Zhang X."/>
            <person name="Liang L."/>
        </authorList>
    </citation>
    <scope>NUCLEOTIDE SEQUENCE [LARGE SCALE GENOMIC DNA]</scope>
    <source>
        <strain evidence="2 3">LLAN61</strain>
    </source>
</reference>
<feature type="transmembrane region" description="Helical" evidence="1">
    <location>
        <begin position="12"/>
        <end position="34"/>
    </location>
</feature>